<protein>
    <recommendedName>
        <fullName evidence="3">beta-N-acetylhexosaminidase</fullName>
        <ecNumber evidence="3">3.2.1.52</ecNumber>
    </recommendedName>
</protein>
<dbReference type="Pfam" id="PF00933">
    <property type="entry name" value="Glyco_hydro_3"/>
    <property type="match status" value="1"/>
</dbReference>
<comment type="similarity">
    <text evidence="2">Belongs to the glycosyl hydrolase 3 family.</text>
</comment>
<dbReference type="PANTHER" id="PTHR30480">
    <property type="entry name" value="BETA-HEXOSAMINIDASE-RELATED"/>
    <property type="match status" value="1"/>
</dbReference>
<organism evidence="9 10">
    <name type="scientific">Gracilibacillus salinarum</name>
    <dbReference type="NCBI Taxonomy" id="2932255"/>
    <lineage>
        <taxon>Bacteria</taxon>
        <taxon>Bacillati</taxon>
        <taxon>Bacillota</taxon>
        <taxon>Bacilli</taxon>
        <taxon>Bacillales</taxon>
        <taxon>Bacillaceae</taxon>
        <taxon>Gracilibacillus</taxon>
    </lineage>
</organism>
<name>A0ABY4GHZ8_9BACI</name>
<feature type="region of interest" description="Disordered" evidence="6">
    <location>
        <begin position="39"/>
        <end position="59"/>
    </location>
</feature>
<dbReference type="EMBL" id="CP095071">
    <property type="protein sequence ID" value="UOQ83615.1"/>
    <property type="molecule type" value="Genomic_DNA"/>
</dbReference>
<evidence type="ECO:0000313" key="10">
    <source>
        <dbReference type="Proteomes" id="UP000831537"/>
    </source>
</evidence>
<dbReference type="RefSeq" id="WP_244740639.1">
    <property type="nucleotide sequence ID" value="NZ_CP095071.1"/>
</dbReference>
<evidence type="ECO:0000256" key="3">
    <source>
        <dbReference type="ARBA" id="ARBA00012663"/>
    </source>
</evidence>
<dbReference type="InterPro" id="IPR036962">
    <property type="entry name" value="Glyco_hydro_3_N_sf"/>
</dbReference>
<dbReference type="InterPro" id="IPR017853">
    <property type="entry name" value="GH"/>
</dbReference>
<evidence type="ECO:0000256" key="5">
    <source>
        <dbReference type="ARBA" id="ARBA00023295"/>
    </source>
</evidence>
<keyword evidence="4 9" id="KW-0378">Hydrolase</keyword>
<evidence type="ECO:0000256" key="4">
    <source>
        <dbReference type="ARBA" id="ARBA00022801"/>
    </source>
</evidence>
<dbReference type="NCBIfam" id="NF003740">
    <property type="entry name" value="PRK05337.1"/>
    <property type="match status" value="1"/>
</dbReference>
<dbReference type="InterPro" id="IPR001764">
    <property type="entry name" value="Glyco_hydro_3_N"/>
</dbReference>
<dbReference type="GO" id="GO:0004563">
    <property type="term" value="F:beta-N-acetylhexosaminidase activity"/>
    <property type="evidence" value="ECO:0007669"/>
    <property type="project" value="UniProtKB-EC"/>
</dbReference>
<dbReference type="Proteomes" id="UP000831537">
    <property type="component" value="Chromosome"/>
</dbReference>
<feature type="domain" description="Glycoside hydrolase family 3 N-terminal" evidence="8">
    <location>
        <begin position="221"/>
        <end position="542"/>
    </location>
</feature>
<dbReference type="Pfam" id="PF14172">
    <property type="entry name" value="DUF4309"/>
    <property type="match status" value="1"/>
</dbReference>
<dbReference type="InterPro" id="IPR019800">
    <property type="entry name" value="Glyco_hydro_3_AS"/>
</dbReference>
<feature type="compositionally biased region" description="Polar residues" evidence="6">
    <location>
        <begin position="39"/>
        <end position="50"/>
    </location>
</feature>
<keyword evidence="7" id="KW-1133">Transmembrane helix</keyword>
<dbReference type="InterPro" id="IPR025453">
    <property type="entry name" value="DUF4309"/>
</dbReference>
<evidence type="ECO:0000259" key="8">
    <source>
        <dbReference type="Pfam" id="PF00933"/>
    </source>
</evidence>
<sequence length="570" mass="63194">MPRARSKKTKQKGIVYLILFLIVAVVAFFMYFTQQPTENDQTQEDITNTPETEKPAKNTDQIANTIEQIHSAAGKGTVPNIPFVAGETSYQQVQDEWGDPDQSSQVNGATYAVFADKTIGYQYEVVFDIRSAAGSIQTITYQAITKTLGEPTDTRYFQDDTHNQVILVYHTESGYELKWILPQPSESNEDPTVDHISVYKEPSAPSNEKASISDVVAEMSLHEKIGQMILAGVSGTTLDADTQNLITEQQIGGFIFYANNLETPKQTVQLINQIKRKNESNRLPLFLSVDQEGGEIERLPGELIPFPTNQEIGESNNKQFSYQVGVLLGQELNAFGFNLDFAPVMDVNSNPDNPIIGNRSFGDNPEVVSKLGVETMKGIQSQDIISVIKHFPGHGDTSVDSHLQLPTVNKEMAELEQLELVPFERAIANGADVVMAAHILLPAIDPEYPSSMSRAVITDMLREKLAFDGVIMTDDMTMKAITDNYSIGEAAVQSVKAGNDMLLIAHGYNNVVEAIEQVTEAVQQGDISEERINESVKRVIQLKRKYELKNEKVDTVDIDKLNQSIEKVLD</sequence>
<proteinExistence type="inferred from homology"/>
<feature type="transmembrane region" description="Helical" evidence="7">
    <location>
        <begin position="13"/>
        <end position="32"/>
    </location>
</feature>
<dbReference type="PANTHER" id="PTHR30480:SF13">
    <property type="entry name" value="BETA-HEXOSAMINIDASE"/>
    <property type="match status" value="1"/>
</dbReference>
<keyword evidence="5 9" id="KW-0326">Glycosidase</keyword>
<evidence type="ECO:0000256" key="6">
    <source>
        <dbReference type="SAM" id="MobiDB-lite"/>
    </source>
</evidence>
<accession>A0ABY4GHZ8</accession>
<keyword evidence="7" id="KW-0812">Transmembrane</keyword>
<evidence type="ECO:0000256" key="2">
    <source>
        <dbReference type="ARBA" id="ARBA00005336"/>
    </source>
</evidence>
<keyword evidence="10" id="KW-1185">Reference proteome</keyword>
<dbReference type="SUPFAM" id="SSF51445">
    <property type="entry name" value="(Trans)glycosidases"/>
    <property type="match status" value="1"/>
</dbReference>
<comment type="catalytic activity">
    <reaction evidence="1">
        <text>Hydrolysis of terminal non-reducing N-acetyl-D-hexosamine residues in N-acetyl-beta-D-hexosaminides.</text>
        <dbReference type="EC" id="3.2.1.52"/>
    </reaction>
</comment>
<reference evidence="9 10" key="1">
    <citation type="submission" date="2022-04" db="EMBL/GenBank/DDBJ databases">
        <title>Gracilibacillus sp. isolated from saltern.</title>
        <authorList>
            <person name="Won M."/>
            <person name="Lee C.-M."/>
            <person name="Woen H.-Y."/>
            <person name="Kwon S.-W."/>
        </authorList>
    </citation>
    <scope>NUCLEOTIDE SEQUENCE [LARGE SCALE GENOMIC DNA]</scope>
    <source>
        <strain evidence="9 10">SSPM10-3</strain>
    </source>
</reference>
<keyword evidence="7" id="KW-0472">Membrane</keyword>
<gene>
    <name evidence="9" type="primary">nagZ</name>
    <name evidence="9" type="ORF">MUN87_12700</name>
</gene>
<dbReference type="InterPro" id="IPR050226">
    <property type="entry name" value="NagZ_Beta-hexosaminidase"/>
</dbReference>
<dbReference type="PROSITE" id="PS00775">
    <property type="entry name" value="GLYCOSYL_HYDROL_F3"/>
    <property type="match status" value="1"/>
</dbReference>
<evidence type="ECO:0000256" key="7">
    <source>
        <dbReference type="SAM" id="Phobius"/>
    </source>
</evidence>
<dbReference type="Gene3D" id="3.20.20.300">
    <property type="entry name" value="Glycoside hydrolase, family 3, N-terminal domain"/>
    <property type="match status" value="1"/>
</dbReference>
<evidence type="ECO:0000256" key="1">
    <source>
        <dbReference type="ARBA" id="ARBA00001231"/>
    </source>
</evidence>
<evidence type="ECO:0000313" key="9">
    <source>
        <dbReference type="EMBL" id="UOQ83615.1"/>
    </source>
</evidence>
<dbReference type="EC" id="3.2.1.52" evidence="3"/>